<protein>
    <submittedName>
        <fullName evidence="5">Chromosome segregation protein</fullName>
    </submittedName>
</protein>
<sequence>MKETWRLDRLILQGFKSFAERTVLDFPDPITGILGPNGSGKSNLVEALRFVTGARAHELRGQELKAFLFHGAEGKPPAGFAEVRLELSRGAERLTVERRIEGERSLFRVNGRPLSAKALALHLAGTGLGRGGYAIVGQGEVGALLEAPEEVLLGHLEEAAGLRPVAEAARAASERLEEATALLEAKEKALSELKARAQALEREARKAQRARELAGLALSLKRSLLLARKEEAEKEVALAEARLEALAQEEGDLLRRRQALEARREALAQEEEALRRRLEEVRLGLKEREALRAEARELQRVLQALDRPPPQDPGPPPPPPPLGREEAERRLKTLKEAEARLQAKRRRLEEAWRRYELELARHQERLLAHERAREERARLERELKEREEALKALEEAAERRRALEAQLREVQAQALALERERGRIEGLLASGADLQEGPRRARGLPGILGVVADLVRPEEGLELALEVALGPRLQWVLAEDEKAAQGAIAHLKARGGRATFLPLTLLDPPPPPRPREAEGLLGPAYRLARLRLPGLPEEAVLRVLLGDTLVFQDLEAALAYRKAGGRERLVTLEGEVLERTGALTGGRVKGGGEALRLRSRLEELSRELARLQEEARTLEEALKPLPRLQALEEARAQVKALWARLQTPLPPPPEPPSPPEAPREEEALERLKEERDALEEALALASAWERWNLLQEARRAWAEAQEEAKRVRARLAELEGRLRAFSPLEEEARALEARWEALRRERRETEERLAQALARWNALLAERENLRLTLARREALLEELSRELAQLPPTERHPGTPRALQGRLAQVEREREALGPVNALAEGELASLKPLLEAREKEVQEATEALLRLEAEVKAVEKAYAERLKESFHRFQEAFRAQAELLLGARAEARREGRGLRLFLVPRGKRTQDLRLLSLGEKTLGALAFLFALGELQGGLPIAVLDEVDAALDEANLLRFARFLQGGRQFLLVTHQKRTMEACHALYGVTAEGGVSRVYAIRKEVAHDA</sequence>
<dbReference type="EMBL" id="FNBC01000018">
    <property type="protein sequence ID" value="SDE96776.1"/>
    <property type="molecule type" value="Genomic_DNA"/>
</dbReference>
<feature type="region of interest" description="Disordered" evidence="3">
    <location>
        <begin position="304"/>
        <end position="325"/>
    </location>
</feature>
<feature type="coiled-coil region" evidence="2">
    <location>
        <begin position="836"/>
        <end position="870"/>
    </location>
</feature>
<evidence type="ECO:0000313" key="5">
    <source>
        <dbReference type="EMBL" id="SDE96776.1"/>
    </source>
</evidence>
<dbReference type="STRING" id="482827.SAMN04488243_11815"/>
<dbReference type="Gene3D" id="3.30.70.1620">
    <property type="match status" value="1"/>
</dbReference>
<evidence type="ECO:0000313" key="6">
    <source>
        <dbReference type="Proteomes" id="UP000199446"/>
    </source>
</evidence>
<dbReference type="SUPFAM" id="SSF75553">
    <property type="entry name" value="Smc hinge domain"/>
    <property type="match status" value="1"/>
</dbReference>
<gene>
    <name evidence="5" type="ORF">SAMN04488243_11815</name>
</gene>
<reference evidence="6" key="1">
    <citation type="submission" date="2016-10" db="EMBL/GenBank/DDBJ databases">
        <authorList>
            <person name="Varghese N."/>
            <person name="Submissions S."/>
        </authorList>
    </citation>
    <scope>NUCLEOTIDE SEQUENCE [LARGE SCALE GENOMIC DNA]</scope>
    <source>
        <strain evidence="6">CGMCC 1.6992</strain>
    </source>
</reference>
<dbReference type="SUPFAM" id="SSF52540">
    <property type="entry name" value="P-loop containing nucleoside triphosphate hydrolases"/>
    <property type="match status" value="1"/>
</dbReference>
<feature type="coiled-coil region" evidence="2">
    <location>
        <begin position="594"/>
        <end position="621"/>
    </location>
</feature>
<dbReference type="InterPro" id="IPR036277">
    <property type="entry name" value="SMC_hinge_sf"/>
</dbReference>
<proteinExistence type="predicted"/>
<feature type="region of interest" description="Disordered" evidence="3">
    <location>
        <begin position="646"/>
        <end position="668"/>
    </location>
</feature>
<dbReference type="AlphaFoldDB" id="A0A1G7H8Q1"/>
<keyword evidence="1 2" id="KW-0175">Coiled coil</keyword>
<dbReference type="Pfam" id="PF02463">
    <property type="entry name" value="SMC_N"/>
    <property type="match status" value="1"/>
</dbReference>
<dbReference type="SMART" id="SM00968">
    <property type="entry name" value="SMC_hinge"/>
    <property type="match status" value="1"/>
</dbReference>
<feature type="coiled-coil region" evidence="2">
    <location>
        <begin position="166"/>
        <end position="288"/>
    </location>
</feature>
<feature type="domain" description="SMC hinge" evidence="4">
    <location>
        <begin position="445"/>
        <end position="561"/>
    </location>
</feature>
<dbReference type="InterPro" id="IPR010935">
    <property type="entry name" value="SMC_hinge"/>
</dbReference>
<evidence type="ECO:0000259" key="4">
    <source>
        <dbReference type="SMART" id="SM00968"/>
    </source>
</evidence>
<evidence type="ECO:0000256" key="2">
    <source>
        <dbReference type="SAM" id="Coils"/>
    </source>
</evidence>
<feature type="compositionally biased region" description="Pro residues" evidence="3">
    <location>
        <begin position="307"/>
        <end position="322"/>
    </location>
</feature>
<dbReference type="GO" id="GO:0016887">
    <property type="term" value="F:ATP hydrolysis activity"/>
    <property type="evidence" value="ECO:0007669"/>
    <property type="project" value="InterPro"/>
</dbReference>
<dbReference type="GO" id="GO:0005694">
    <property type="term" value="C:chromosome"/>
    <property type="evidence" value="ECO:0007669"/>
    <property type="project" value="InterPro"/>
</dbReference>
<dbReference type="GO" id="GO:0005524">
    <property type="term" value="F:ATP binding"/>
    <property type="evidence" value="ECO:0007669"/>
    <property type="project" value="InterPro"/>
</dbReference>
<dbReference type="InterPro" id="IPR027417">
    <property type="entry name" value="P-loop_NTPase"/>
</dbReference>
<dbReference type="Pfam" id="PF06470">
    <property type="entry name" value="SMC_hinge"/>
    <property type="match status" value="1"/>
</dbReference>
<evidence type="ECO:0000256" key="1">
    <source>
        <dbReference type="ARBA" id="ARBA00023054"/>
    </source>
</evidence>
<dbReference type="RefSeq" id="WP_093007390.1">
    <property type="nucleotide sequence ID" value="NZ_FNBC01000018.1"/>
</dbReference>
<organism evidence="5 6">
    <name type="scientific">Thermus arciformis</name>
    <dbReference type="NCBI Taxonomy" id="482827"/>
    <lineage>
        <taxon>Bacteria</taxon>
        <taxon>Thermotogati</taxon>
        <taxon>Deinococcota</taxon>
        <taxon>Deinococci</taxon>
        <taxon>Thermales</taxon>
        <taxon>Thermaceae</taxon>
        <taxon>Thermus</taxon>
    </lineage>
</organism>
<dbReference type="InterPro" id="IPR003395">
    <property type="entry name" value="RecF/RecN/SMC_N"/>
</dbReference>
<dbReference type="OrthoDB" id="9808768at2"/>
<dbReference type="PANTHER" id="PTHR43977">
    <property type="entry name" value="STRUCTURAL MAINTENANCE OF CHROMOSOMES PROTEIN 3"/>
    <property type="match status" value="1"/>
</dbReference>
<dbReference type="Proteomes" id="UP000199446">
    <property type="component" value="Unassembled WGS sequence"/>
</dbReference>
<dbReference type="InterPro" id="IPR024704">
    <property type="entry name" value="SMC"/>
</dbReference>
<keyword evidence="6" id="KW-1185">Reference proteome</keyword>
<evidence type="ECO:0000256" key="3">
    <source>
        <dbReference type="SAM" id="MobiDB-lite"/>
    </source>
</evidence>
<dbReference type="Gene3D" id="1.20.1060.20">
    <property type="match status" value="1"/>
</dbReference>
<accession>A0A1G7H8Q1</accession>
<dbReference type="GO" id="GO:0051276">
    <property type="term" value="P:chromosome organization"/>
    <property type="evidence" value="ECO:0007669"/>
    <property type="project" value="InterPro"/>
</dbReference>
<dbReference type="Gene3D" id="3.40.50.300">
    <property type="entry name" value="P-loop containing nucleotide triphosphate hydrolases"/>
    <property type="match status" value="2"/>
</dbReference>
<feature type="compositionally biased region" description="Pro residues" evidence="3">
    <location>
        <begin position="648"/>
        <end position="660"/>
    </location>
</feature>
<dbReference type="PIRSF" id="PIRSF005719">
    <property type="entry name" value="SMC"/>
    <property type="match status" value="1"/>
</dbReference>
<name>A0A1G7H8Q1_9DEIN</name>